<protein>
    <recommendedName>
        <fullName evidence="3">Pectate lyase superfamily protein domain-containing protein</fullName>
    </recommendedName>
</protein>
<sequence>MSNFKRLIRILATIVSGHCAVHAGGASFEDGFEDGMSAWIVEENEAMSFVHAEAAHNGDWGLRVVDESLEKGSSVASPRLSTSPGEVFRLRFLARNVSGKGAAAYIRFYDGAGNRISSSDGSEYLSAISRRTWRDYVVIAAAPEGAAEAEAWIHSFSKDISTTDFDSIRFEAYKPDIVPPWEPTYKLTPDDPRLTNADVPGPDGLVYPDWSQAGVSGGIPQLPVAVGPERFAGYEGKDIAELLREAVAEASVGGGVVQLPSGEFLLSAPVVIYNSRVVVRGAGSGKTRLIFQDHIPLGEIRSRTWSLDDVIGPNGFFEIQANPKNLVLLSATSEGKQVALRKLKDHWGNRFFLRLKGDVILEKLGPGRHELEVEIGYANGDTHRGKFPVIVSEEEQPGDRWLDQHAAIMILGGGPIGEPILLTQTAVRGSQQLKLASGHGVQVGDHLYIEAPTTKRWNELTGNVSPWGTFRSNQLKVIAVDGDVVNVEQPLRIDFPFEDASFVQPIRVIEYSGVENLTIEQKVFTQELVGPRIPETLWYPIEDLWTDGVTFCYVWNSWVSDVNIINSGRNPLYLTRSKFCELRDVEVRGALFKGGGGTGYVGLERSYDCLVENIATWGMRHAPNLQWGSAGNVIRDSRFMGSDGQWHAGWTHENLYENNRIEQSVKDLGQGTYGHGFFASGPSSTAHGPQGPRNVVYYNDVIAPKSGITMLGGNEAWIIVYNRFLVEEERGVYAKEKSFDHIISHNVFVLPNCRGAAILIGAANCTGLEIFDNRIYGPVSTVAEFRQGVGEFFLLADNQIFPMPQEGGIGAPRPDPVVKSIFEWQRTHALRTPVSFEPINTSIQ</sequence>
<evidence type="ECO:0008006" key="3">
    <source>
        <dbReference type="Google" id="ProtNLM"/>
    </source>
</evidence>
<dbReference type="Gene3D" id="2.60.120.260">
    <property type="entry name" value="Galactose-binding domain-like"/>
    <property type="match status" value="1"/>
</dbReference>
<dbReference type="InterPro" id="IPR012334">
    <property type="entry name" value="Pectin_lyas_fold"/>
</dbReference>
<dbReference type="InterPro" id="IPR011050">
    <property type="entry name" value="Pectin_lyase_fold/virulence"/>
</dbReference>
<evidence type="ECO:0000313" key="1">
    <source>
        <dbReference type="EMBL" id="GHB91155.1"/>
    </source>
</evidence>
<reference evidence="1" key="1">
    <citation type="journal article" date="2014" name="Int. J. Syst. Evol. Microbiol.">
        <title>Complete genome sequence of Corynebacterium casei LMG S-19264T (=DSM 44701T), isolated from a smear-ripened cheese.</title>
        <authorList>
            <consortium name="US DOE Joint Genome Institute (JGI-PGF)"/>
            <person name="Walter F."/>
            <person name="Albersmeier A."/>
            <person name="Kalinowski J."/>
            <person name="Ruckert C."/>
        </authorList>
    </citation>
    <scope>NUCLEOTIDE SEQUENCE</scope>
    <source>
        <strain evidence="1">KCTC 12870</strain>
    </source>
</reference>
<organism evidence="1 2">
    <name type="scientific">Cerasicoccus arenae</name>
    <dbReference type="NCBI Taxonomy" id="424488"/>
    <lineage>
        <taxon>Bacteria</taxon>
        <taxon>Pseudomonadati</taxon>
        <taxon>Verrucomicrobiota</taxon>
        <taxon>Opitutia</taxon>
        <taxon>Puniceicoccales</taxon>
        <taxon>Cerasicoccaceae</taxon>
        <taxon>Cerasicoccus</taxon>
    </lineage>
</organism>
<dbReference type="SUPFAM" id="SSF51126">
    <property type="entry name" value="Pectin lyase-like"/>
    <property type="match status" value="1"/>
</dbReference>
<gene>
    <name evidence="1" type="ORF">GCM10007047_02640</name>
</gene>
<evidence type="ECO:0000313" key="2">
    <source>
        <dbReference type="Proteomes" id="UP000642829"/>
    </source>
</evidence>
<dbReference type="EMBL" id="BMXG01000001">
    <property type="protein sequence ID" value="GHB91155.1"/>
    <property type="molecule type" value="Genomic_DNA"/>
</dbReference>
<dbReference type="RefSeq" id="WP_189511055.1">
    <property type="nucleotide sequence ID" value="NZ_BMXG01000001.1"/>
</dbReference>
<keyword evidence="2" id="KW-1185">Reference proteome</keyword>
<dbReference type="AlphaFoldDB" id="A0A8J3DGU2"/>
<reference evidence="1" key="2">
    <citation type="submission" date="2020-09" db="EMBL/GenBank/DDBJ databases">
        <authorList>
            <person name="Sun Q."/>
            <person name="Kim S."/>
        </authorList>
    </citation>
    <scope>NUCLEOTIDE SEQUENCE</scope>
    <source>
        <strain evidence="1">KCTC 12870</strain>
    </source>
</reference>
<proteinExistence type="predicted"/>
<dbReference type="Gene3D" id="2.160.20.10">
    <property type="entry name" value="Single-stranded right-handed beta-helix, Pectin lyase-like"/>
    <property type="match status" value="2"/>
</dbReference>
<dbReference type="Proteomes" id="UP000642829">
    <property type="component" value="Unassembled WGS sequence"/>
</dbReference>
<comment type="caution">
    <text evidence="1">The sequence shown here is derived from an EMBL/GenBank/DDBJ whole genome shotgun (WGS) entry which is preliminary data.</text>
</comment>
<name>A0A8J3DGU2_9BACT</name>
<accession>A0A8J3DGU2</accession>